<evidence type="ECO:0000256" key="2">
    <source>
        <dbReference type="ARBA" id="ARBA00022679"/>
    </source>
</evidence>
<keyword evidence="2" id="KW-0808">Transferase</keyword>
<keyword evidence="10" id="KW-1185">Reference proteome</keyword>
<organism evidence="9 10">
    <name type="scientific">Euroglyphus maynei</name>
    <name type="common">Mayne's house dust mite</name>
    <dbReference type="NCBI Taxonomy" id="6958"/>
    <lineage>
        <taxon>Eukaryota</taxon>
        <taxon>Metazoa</taxon>
        <taxon>Ecdysozoa</taxon>
        <taxon>Arthropoda</taxon>
        <taxon>Chelicerata</taxon>
        <taxon>Arachnida</taxon>
        <taxon>Acari</taxon>
        <taxon>Acariformes</taxon>
        <taxon>Sarcoptiformes</taxon>
        <taxon>Astigmata</taxon>
        <taxon>Psoroptidia</taxon>
        <taxon>Analgoidea</taxon>
        <taxon>Pyroglyphidae</taxon>
        <taxon>Pyroglyphinae</taxon>
        <taxon>Euroglyphus</taxon>
    </lineage>
</organism>
<dbReference type="GO" id="GO:0016746">
    <property type="term" value="F:acyltransferase activity"/>
    <property type="evidence" value="ECO:0007669"/>
    <property type="project" value="UniProtKB-KW"/>
</dbReference>
<dbReference type="AlphaFoldDB" id="A0A1Y3B200"/>
<keyword evidence="3 8" id="KW-0812">Transmembrane</keyword>
<dbReference type="InterPro" id="IPR004299">
    <property type="entry name" value="MBOAT_fam"/>
</dbReference>
<dbReference type="Pfam" id="PF03062">
    <property type="entry name" value="MBOAT"/>
    <property type="match status" value="1"/>
</dbReference>
<keyword evidence="6" id="KW-0012">Acyltransferase</keyword>
<evidence type="ECO:0000256" key="4">
    <source>
        <dbReference type="ARBA" id="ARBA00022989"/>
    </source>
</evidence>
<evidence type="ECO:0000256" key="1">
    <source>
        <dbReference type="ARBA" id="ARBA00004141"/>
    </source>
</evidence>
<name>A0A1Y3B200_EURMA</name>
<dbReference type="GO" id="GO:0016020">
    <property type="term" value="C:membrane"/>
    <property type="evidence" value="ECO:0007669"/>
    <property type="project" value="UniProtKB-SubCell"/>
</dbReference>
<feature type="transmembrane region" description="Helical" evidence="8">
    <location>
        <begin position="370"/>
        <end position="388"/>
    </location>
</feature>
<evidence type="ECO:0000313" key="10">
    <source>
        <dbReference type="Proteomes" id="UP000194236"/>
    </source>
</evidence>
<proteinExistence type="predicted"/>
<keyword evidence="4 8" id="KW-1133">Transmembrane helix</keyword>
<sequence>MFTFLDTIPPDQVSFICSQLLSFIYAFIFRQILFVHFDHQKQSNFITKNFIYFSIIIPSLIFSWLCFGNQIFHLILLSLTCYIILHIFDHKWIHLVTFFLAMFYLSIIHINRLVYGNFAGTYQMDISAPLMILVQKITLIAFSLHDGWLIDQTNHHHHHTINNERKKYSIRQKPSFLQYCSYVFDFQTILCGPLIFYNDYHDYLNGNIIKKFGLRHFPPVAKTIWKSLLTCSICALLTIKIVPLFPISYLQDEDFFNKNLAYKILIIYIVTTCARIKYYFAWKLSESICNVSGLGFTGLTGTDNQPVYDLAINIRIFDFEMALSQHDALQAWNISTVKWLRAAAHIRMPKRYRAMATFALSAVWHGFYPGYYLTFATACLFMAVSKTIRKSVRYRFLHSKYLLNGYHCLTWIITRLMLAYLAFPFILLTLNDSIRVYQSIYWFGHILAILAWSIVLLILTPEPKNHEQEKPIQQTTNGYVDETTKITKNNNQRKKNGFINDHHHEE</sequence>
<dbReference type="EMBL" id="MUJZ01049534">
    <property type="protein sequence ID" value="OTF73903.1"/>
    <property type="molecule type" value="Genomic_DNA"/>
</dbReference>
<dbReference type="PANTHER" id="PTHR13906">
    <property type="entry name" value="PORCUPINE"/>
    <property type="match status" value="1"/>
</dbReference>
<protein>
    <submittedName>
        <fullName evidence="9">Uncharacterized protein</fullName>
    </submittedName>
</protein>
<comment type="subcellular location">
    <subcellularLocation>
        <location evidence="1">Membrane</location>
        <topology evidence="1">Multi-pass membrane protein</topology>
    </subcellularLocation>
</comment>
<reference evidence="9 10" key="1">
    <citation type="submission" date="2017-03" db="EMBL/GenBank/DDBJ databases">
        <title>Genome Survey of Euroglyphus maynei.</title>
        <authorList>
            <person name="Arlian L.G."/>
            <person name="Morgan M.S."/>
            <person name="Rider S.D."/>
        </authorList>
    </citation>
    <scope>NUCLEOTIDE SEQUENCE [LARGE SCALE GENOMIC DNA]</scope>
    <source>
        <strain evidence="9">Arlian Lab</strain>
        <tissue evidence="9">Whole body</tissue>
    </source>
</reference>
<comment type="caution">
    <text evidence="9">The sequence shown here is derived from an EMBL/GenBank/DDBJ whole genome shotgun (WGS) entry which is preliminary data.</text>
</comment>
<feature type="region of interest" description="Disordered" evidence="7">
    <location>
        <begin position="484"/>
        <end position="506"/>
    </location>
</feature>
<feature type="transmembrane region" description="Helical" evidence="8">
    <location>
        <begin position="12"/>
        <end position="33"/>
    </location>
</feature>
<keyword evidence="5 8" id="KW-0472">Membrane</keyword>
<dbReference type="InterPro" id="IPR049941">
    <property type="entry name" value="LPLAT_7/PORCN-like"/>
</dbReference>
<gene>
    <name evidence="9" type="ORF">BLA29_003378</name>
</gene>
<feature type="transmembrane region" description="Helical" evidence="8">
    <location>
        <begin position="95"/>
        <end position="114"/>
    </location>
</feature>
<evidence type="ECO:0000256" key="6">
    <source>
        <dbReference type="ARBA" id="ARBA00023315"/>
    </source>
</evidence>
<dbReference type="PANTHER" id="PTHR13906:SF4">
    <property type="entry name" value="LYSOPHOSPHOLIPID ACYLTRANSFERASE 6"/>
    <property type="match status" value="1"/>
</dbReference>
<feature type="transmembrane region" description="Helical" evidence="8">
    <location>
        <begin position="45"/>
        <end position="65"/>
    </location>
</feature>
<feature type="transmembrane region" description="Helical" evidence="8">
    <location>
        <begin position="176"/>
        <end position="197"/>
    </location>
</feature>
<dbReference type="Proteomes" id="UP000194236">
    <property type="component" value="Unassembled WGS sequence"/>
</dbReference>
<dbReference type="GO" id="GO:0030258">
    <property type="term" value="P:lipid modification"/>
    <property type="evidence" value="ECO:0007669"/>
    <property type="project" value="TreeGrafter"/>
</dbReference>
<feature type="transmembrane region" description="Helical" evidence="8">
    <location>
        <begin position="260"/>
        <end position="280"/>
    </location>
</feature>
<evidence type="ECO:0000256" key="5">
    <source>
        <dbReference type="ARBA" id="ARBA00023136"/>
    </source>
</evidence>
<evidence type="ECO:0000256" key="8">
    <source>
        <dbReference type="SAM" id="Phobius"/>
    </source>
</evidence>
<accession>A0A1Y3B200</accession>
<evidence type="ECO:0000256" key="7">
    <source>
        <dbReference type="SAM" id="MobiDB-lite"/>
    </source>
</evidence>
<dbReference type="OrthoDB" id="286734at2759"/>
<feature type="transmembrane region" description="Helical" evidence="8">
    <location>
        <begin position="440"/>
        <end position="460"/>
    </location>
</feature>
<evidence type="ECO:0000313" key="9">
    <source>
        <dbReference type="EMBL" id="OTF73903.1"/>
    </source>
</evidence>
<evidence type="ECO:0000256" key="3">
    <source>
        <dbReference type="ARBA" id="ARBA00022692"/>
    </source>
</evidence>
<feature type="transmembrane region" description="Helical" evidence="8">
    <location>
        <begin position="224"/>
        <end position="248"/>
    </location>
</feature>
<feature type="transmembrane region" description="Helical" evidence="8">
    <location>
        <begin position="408"/>
        <end position="428"/>
    </location>
</feature>